<reference evidence="9 10" key="1">
    <citation type="submission" date="2018-08" db="EMBL/GenBank/DDBJ databases">
        <title>Isolation, diversity and antifungal activity of Actinobacteria from cow dung.</title>
        <authorList>
            <person name="Ling L."/>
        </authorList>
    </citation>
    <scope>NUCLEOTIDE SEQUENCE [LARGE SCALE GENOMIC DNA]</scope>
    <source>
        <strain evidence="9 10">NEAU-LLE</strain>
    </source>
</reference>
<evidence type="ECO:0000256" key="6">
    <source>
        <dbReference type="ARBA" id="ARBA00023136"/>
    </source>
</evidence>
<evidence type="ECO:0000256" key="2">
    <source>
        <dbReference type="ARBA" id="ARBA00022448"/>
    </source>
</evidence>
<dbReference type="SUPFAM" id="SSF161098">
    <property type="entry name" value="MetI-like"/>
    <property type="match status" value="1"/>
</dbReference>
<dbReference type="GO" id="GO:0005886">
    <property type="term" value="C:plasma membrane"/>
    <property type="evidence" value="ECO:0007669"/>
    <property type="project" value="UniProtKB-SubCell"/>
</dbReference>
<evidence type="ECO:0000256" key="1">
    <source>
        <dbReference type="ARBA" id="ARBA00004651"/>
    </source>
</evidence>
<comment type="caution">
    <text evidence="9">The sequence shown here is derived from an EMBL/GenBank/DDBJ whole genome shotgun (WGS) entry which is preliminary data.</text>
</comment>
<dbReference type="InterPro" id="IPR035906">
    <property type="entry name" value="MetI-like_sf"/>
</dbReference>
<feature type="transmembrane region" description="Helical" evidence="7">
    <location>
        <begin position="277"/>
        <end position="301"/>
    </location>
</feature>
<dbReference type="PANTHER" id="PTHR30193">
    <property type="entry name" value="ABC TRANSPORTER PERMEASE PROTEIN"/>
    <property type="match status" value="1"/>
</dbReference>
<dbReference type="EMBL" id="QUAB01000048">
    <property type="protein sequence ID" value="REJ04086.1"/>
    <property type="molecule type" value="Genomic_DNA"/>
</dbReference>
<dbReference type="PROSITE" id="PS50928">
    <property type="entry name" value="ABC_TM1"/>
    <property type="match status" value="1"/>
</dbReference>
<organism evidence="9 10">
    <name type="scientific">Microbacterium bovistercoris</name>
    <dbReference type="NCBI Taxonomy" id="2293570"/>
    <lineage>
        <taxon>Bacteria</taxon>
        <taxon>Bacillati</taxon>
        <taxon>Actinomycetota</taxon>
        <taxon>Actinomycetes</taxon>
        <taxon>Micrococcales</taxon>
        <taxon>Microbacteriaceae</taxon>
        <taxon>Microbacterium</taxon>
    </lineage>
</organism>
<feature type="transmembrane region" description="Helical" evidence="7">
    <location>
        <begin position="233"/>
        <end position="257"/>
    </location>
</feature>
<keyword evidence="5 7" id="KW-1133">Transmembrane helix</keyword>
<evidence type="ECO:0000256" key="3">
    <source>
        <dbReference type="ARBA" id="ARBA00022475"/>
    </source>
</evidence>
<dbReference type="PANTHER" id="PTHR30193:SF37">
    <property type="entry name" value="INNER MEMBRANE ABC TRANSPORTER PERMEASE PROTEIN YCJO"/>
    <property type="match status" value="1"/>
</dbReference>
<name>A0A371NPH3_9MICO</name>
<feature type="transmembrane region" description="Helical" evidence="7">
    <location>
        <begin position="122"/>
        <end position="142"/>
    </location>
</feature>
<dbReference type="OrthoDB" id="5174895at2"/>
<evidence type="ECO:0000256" key="4">
    <source>
        <dbReference type="ARBA" id="ARBA00022692"/>
    </source>
</evidence>
<dbReference type="Pfam" id="PF00528">
    <property type="entry name" value="BPD_transp_1"/>
    <property type="match status" value="1"/>
</dbReference>
<gene>
    <name evidence="9" type="ORF">DY023_17425</name>
</gene>
<dbReference type="AlphaFoldDB" id="A0A371NPH3"/>
<evidence type="ECO:0000259" key="8">
    <source>
        <dbReference type="PROSITE" id="PS50928"/>
    </source>
</evidence>
<dbReference type="RefSeq" id="WP_116243603.1">
    <property type="nucleotide sequence ID" value="NZ_QUAB01000048.1"/>
</dbReference>
<evidence type="ECO:0000256" key="7">
    <source>
        <dbReference type="RuleBase" id="RU363032"/>
    </source>
</evidence>
<keyword evidence="10" id="KW-1185">Reference proteome</keyword>
<keyword evidence="3" id="KW-1003">Cell membrane</keyword>
<dbReference type="Gene3D" id="1.10.3720.10">
    <property type="entry name" value="MetI-like"/>
    <property type="match status" value="1"/>
</dbReference>
<dbReference type="Proteomes" id="UP000262172">
    <property type="component" value="Unassembled WGS sequence"/>
</dbReference>
<keyword evidence="2 7" id="KW-0813">Transport</keyword>
<sequence>MTATAGGTVRRRKRGAGGTPRFAGPGLNVLYLPAIAVLGVFMLWPLVNGVILSLTDWDGYTPDRSFVGAANYLRLFQDENFRTALWNTVIYGVGSTILQQIIGLALALALDRAIRGRNLARAIIYLPVLVSPVVMGTMYYLFFSYNSGGLNDLVIALGGERTAWLAEPGRAVLLIVIVNSLQFVGISMVIYLAGLQSIPTMYFEAATLDGASAWQTFRHVTVPMLQPAFATSIVLNLIGGLKLFDVIMVLTGGGPGYSTNSVSTLIAKVYFDNQSAGYASAMGVALFLLIAVFTLVLNTVLNRRRLEQL</sequence>
<dbReference type="InterPro" id="IPR051393">
    <property type="entry name" value="ABC_transporter_permease"/>
</dbReference>
<comment type="subcellular location">
    <subcellularLocation>
        <location evidence="1 7">Cell membrane</location>
        <topology evidence="1 7">Multi-pass membrane protein</topology>
    </subcellularLocation>
</comment>
<evidence type="ECO:0000313" key="9">
    <source>
        <dbReference type="EMBL" id="REJ04086.1"/>
    </source>
</evidence>
<feature type="transmembrane region" description="Helical" evidence="7">
    <location>
        <begin position="89"/>
        <end position="110"/>
    </location>
</feature>
<feature type="transmembrane region" description="Helical" evidence="7">
    <location>
        <begin position="29"/>
        <end position="47"/>
    </location>
</feature>
<feature type="transmembrane region" description="Helical" evidence="7">
    <location>
        <begin position="171"/>
        <end position="193"/>
    </location>
</feature>
<protein>
    <submittedName>
        <fullName evidence="9">Sugar ABC transporter permease</fullName>
    </submittedName>
</protein>
<accession>A0A371NPH3</accession>
<evidence type="ECO:0000313" key="10">
    <source>
        <dbReference type="Proteomes" id="UP000262172"/>
    </source>
</evidence>
<comment type="similarity">
    <text evidence="7">Belongs to the binding-protein-dependent transport system permease family.</text>
</comment>
<proteinExistence type="inferred from homology"/>
<keyword evidence="4 7" id="KW-0812">Transmembrane</keyword>
<feature type="domain" description="ABC transmembrane type-1" evidence="8">
    <location>
        <begin position="85"/>
        <end position="297"/>
    </location>
</feature>
<dbReference type="InterPro" id="IPR000515">
    <property type="entry name" value="MetI-like"/>
</dbReference>
<dbReference type="CDD" id="cd06261">
    <property type="entry name" value="TM_PBP2"/>
    <property type="match status" value="1"/>
</dbReference>
<evidence type="ECO:0000256" key="5">
    <source>
        <dbReference type="ARBA" id="ARBA00022989"/>
    </source>
</evidence>
<keyword evidence="6 7" id="KW-0472">Membrane</keyword>
<dbReference type="GO" id="GO:0055085">
    <property type="term" value="P:transmembrane transport"/>
    <property type="evidence" value="ECO:0007669"/>
    <property type="project" value="InterPro"/>
</dbReference>